<dbReference type="EMBL" id="CP027059">
    <property type="protein sequence ID" value="UQZ86943.1"/>
    <property type="molecule type" value="Genomic_DNA"/>
</dbReference>
<dbReference type="SUPFAM" id="SSF53335">
    <property type="entry name" value="S-adenosyl-L-methionine-dependent methyltransferases"/>
    <property type="match status" value="1"/>
</dbReference>
<evidence type="ECO:0000259" key="2">
    <source>
        <dbReference type="Pfam" id="PF13649"/>
    </source>
</evidence>
<evidence type="ECO:0000313" key="3">
    <source>
        <dbReference type="EMBL" id="UQZ86943.1"/>
    </source>
</evidence>
<evidence type="ECO:0000313" key="4">
    <source>
        <dbReference type="Proteomes" id="UP001057134"/>
    </source>
</evidence>
<keyword evidence="4" id="KW-1185">Reference proteome</keyword>
<dbReference type="CDD" id="cd02440">
    <property type="entry name" value="AdoMet_MTases"/>
    <property type="match status" value="1"/>
</dbReference>
<dbReference type="Pfam" id="PF13649">
    <property type="entry name" value="Methyltransf_25"/>
    <property type="match status" value="1"/>
</dbReference>
<dbReference type="Gene3D" id="2.20.25.110">
    <property type="entry name" value="S-adenosyl-L-methionine-dependent methyltransferases"/>
    <property type="match status" value="1"/>
</dbReference>
<sequence length="279" mass="32210">MPVFAFYINKGMLIAVAYELFAYHYDRLMEEMPYPQWLDFLDRCWDKYGHPQEIADLGCGTGSIAIPLARQGYAVYGIDLSEDMLAVAQQKAAEAQRERPFSGKGEVTWLQQDMRDWGLLKPVDAVISLCDCLNYLLEEQDITEAFANAYAGLKDGGLFVFDVHTPYQLEAYAEEQPFFLNEDDIAYIWTSEFDEERCEIEHALTIFVQDAAGAEQERQAAGTERFRRVDEVHVQRAYPLDWLKRQLFSAGFKEVDCYADFLWKSVTETTQRAFFVARK</sequence>
<dbReference type="GO" id="GO:0008168">
    <property type="term" value="F:methyltransferase activity"/>
    <property type="evidence" value="ECO:0007669"/>
    <property type="project" value="UniProtKB-KW"/>
</dbReference>
<organism evidence="3 4">
    <name type="scientific">Paenibacillus konkukensis</name>
    <dbReference type="NCBI Taxonomy" id="2020716"/>
    <lineage>
        <taxon>Bacteria</taxon>
        <taxon>Bacillati</taxon>
        <taxon>Bacillota</taxon>
        <taxon>Bacilli</taxon>
        <taxon>Bacillales</taxon>
        <taxon>Paenibacillaceae</taxon>
        <taxon>Paenibacillus</taxon>
    </lineage>
</organism>
<accession>A0ABY4RXK7</accession>
<keyword evidence="1 3" id="KW-0808">Transferase</keyword>
<protein>
    <submittedName>
        <fullName evidence="3">Glycine/sarcosine N-methyltransferase</fullName>
        <ecNumber evidence="3">2.1.1.156</ecNumber>
    </submittedName>
</protein>
<dbReference type="PANTHER" id="PTHR43861">
    <property type="entry name" value="TRANS-ACONITATE 2-METHYLTRANSFERASE-RELATED"/>
    <property type="match status" value="1"/>
</dbReference>
<feature type="domain" description="Methyltransferase" evidence="2">
    <location>
        <begin position="54"/>
        <end position="157"/>
    </location>
</feature>
<proteinExistence type="predicted"/>
<reference evidence="3" key="2">
    <citation type="journal article" date="2021" name="J Anim Sci Technol">
        <title>Complete genome sequence of Paenibacillus konkukensis sp. nov. SK3146 as a potential probiotic strain.</title>
        <authorList>
            <person name="Jung H.I."/>
            <person name="Park S."/>
            <person name="Niu K.M."/>
            <person name="Lee S.W."/>
            <person name="Kothari D."/>
            <person name="Yi K.J."/>
            <person name="Kim S.K."/>
        </authorList>
    </citation>
    <scope>NUCLEOTIDE SEQUENCE</scope>
    <source>
        <strain evidence="3">SK3146</strain>
    </source>
</reference>
<name>A0ABY4RXK7_9BACL</name>
<gene>
    <name evidence="3" type="primary">bsmA</name>
    <name evidence="3" type="ORF">SK3146_06236</name>
</gene>
<keyword evidence="3" id="KW-0489">Methyltransferase</keyword>
<dbReference type="EC" id="2.1.1.156" evidence="3"/>
<dbReference type="Gene3D" id="3.40.50.150">
    <property type="entry name" value="Vaccinia Virus protein VP39"/>
    <property type="match status" value="1"/>
</dbReference>
<dbReference type="GO" id="GO:0032259">
    <property type="term" value="P:methylation"/>
    <property type="evidence" value="ECO:0007669"/>
    <property type="project" value="UniProtKB-KW"/>
</dbReference>
<dbReference type="InterPro" id="IPR041698">
    <property type="entry name" value="Methyltransf_25"/>
</dbReference>
<dbReference type="Proteomes" id="UP001057134">
    <property type="component" value="Chromosome"/>
</dbReference>
<dbReference type="InterPro" id="IPR029063">
    <property type="entry name" value="SAM-dependent_MTases_sf"/>
</dbReference>
<evidence type="ECO:0000256" key="1">
    <source>
        <dbReference type="ARBA" id="ARBA00022679"/>
    </source>
</evidence>
<reference evidence="3" key="1">
    <citation type="submission" date="2018-02" db="EMBL/GenBank/DDBJ databases">
        <authorList>
            <person name="Kim S.-K."/>
            <person name="Jung H.-I."/>
            <person name="Lee S.-W."/>
        </authorList>
    </citation>
    <scope>NUCLEOTIDE SEQUENCE</scope>
    <source>
        <strain evidence="3">SK3146</strain>
    </source>
</reference>